<evidence type="ECO:0000313" key="3">
    <source>
        <dbReference type="EMBL" id="CBJ32909.1"/>
    </source>
</evidence>
<evidence type="ECO:0000256" key="2">
    <source>
        <dbReference type="SAM" id="SignalP"/>
    </source>
</evidence>
<feature type="compositionally biased region" description="Low complexity" evidence="1">
    <location>
        <begin position="79"/>
        <end position="89"/>
    </location>
</feature>
<dbReference type="EMBL" id="FN648588">
    <property type="protein sequence ID" value="CBJ32909.1"/>
    <property type="molecule type" value="Genomic_DNA"/>
</dbReference>
<dbReference type="PANTHER" id="PTHR13271:SF154">
    <property type="entry name" value="GRIP DOMAIN-CONTAINING PROTEIN"/>
    <property type="match status" value="1"/>
</dbReference>
<dbReference type="GO" id="GO:0032259">
    <property type="term" value="P:methylation"/>
    <property type="evidence" value="ECO:0007669"/>
    <property type="project" value="UniProtKB-KW"/>
</dbReference>
<dbReference type="OMA" id="AFACACE"/>
<keyword evidence="4" id="KW-1185">Reference proteome</keyword>
<evidence type="ECO:0000313" key="4">
    <source>
        <dbReference type="Proteomes" id="UP000002630"/>
    </source>
</evidence>
<name>D7G027_ECTSI</name>
<dbReference type="eggNOG" id="ENOG502S5YE">
    <property type="taxonomic scope" value="Eukaryota"/>
</dbReference>
<feature type="signal peptide" evidence="2">
    <location>
        <begin position="1"/>
        <end position="18"/>
    </location>
</feature>
<dbReference type="InterPro" id="IPR050600">
    <property type="entry name" value="SETD3_SETD6_MTase"/>
</dbReference>
<protein>
    <submittedName>
        <fullName evidence="3">Protein N-methyltransferase</fullName>
    </submittedName>
</protein>
<proteinExistence type="predicted"/>
<dbReference type="GO" id="GO:0016279">
    <property type="term" value="F:protein-lysine N-methyltransferase activity"/>
    <property type="evidence" value="ECO:0007669"/>
    <property type="project" value="TreeGrafter"/>
</dbReference>
<dbReference type="OrthoDB" id="341421at2759"/>
<keyword evidence="2" id="KW-0732">Signal</keyword>
<sequence length="318" mass="34042">MSRVFVLLCFLLPAGVHTFVGHHHVVIGRRTASSGSDITQQAPSAAWTQAATPPPPATRCCTELRMASSKSKRSKKARTAPAGPTAAATVSRDEDLAGFLHWAGEEIGVKAPKLKGSFVDGLRGLVATQNIAKNDEMVVVPSESALVTTTDQLCPFPEWVSKDFWASSPWQVRLALLLLREKQKGAASELEPWISRLPESFGTPVSWSAAELSELQYPHLEAVAREQREEWKGYYSSLMASSPGCGVAEEELSWAIGVAYSRAFSGPYEGRGPKERLAEVAFVTALAGGSLALGLGTPDQVANGAFAVLLSIPLSLVR</sequence>
<evidence type="ECO:0000256" key="1">
    <source>
        <dbReference type="SAM" id="MobiDB-lite"/>
    </source>
</evidence>
<dbReference type="EMBL" id="FN649741">
    <property type="protein sequence ID" value="CBJ32909.1"/>
    <property type="molecule type" value="Genomic_DNA"/>
</dbReference>
<dbReference type="AlphaFoldDB" id="D7G027"/>
<dbReference type="PANTHER" id="PTHR13271">
    <property type="entry name" value="UNCHARACTERIZED PUTATIVE METHYLTRANSFERASE"/>
    <property type="match status" value="1"/>
</dbReference>
<gene>
    <name evidence="3" type="ORF">Esi_0391_0007</name>
</gene>
<dbReference type="Gene3D" id="3.90.1410.10">
    <property type="entry name" value="set domain protein methyltransferase, domain 1"/>
    <property type="match status" value="1"/>
</dbReference>
<dbReference type="InParanoid" id="D7G027"/>
<feature type="region of interest" description="Disordered" evidence="1">
    <location>
        <begin position="66"/>
        <end position="89"/>
    </location>
</feature>
<dbReference type="InterPro" id="IPR046341">
    <property type="entry name" value="SET_dom_sf"/>
</dbReference>
<feature type="chain" id="PRO_5003095598" evidence="2">
    <location>
        <begin position="19"/>
        <end position="318"/>
    </location>
</feature>
<organism evidence="3 4">
    <name type="scientific">Ectocarpus siliculosus</name>
    <name type="common">Brown alga</name>
    <name type="synonym">Conferva siliculosa</name>
    <dbReference type="NCBI Taxonomy" id="2880"/>
    <lineage>
        <taxon>Eukaryota</taxon>
        <taxon>Sar</taxon>
        <taxon>Stramenopiles</taxon>
        <taxon>Ochrophyta</taxon>
        <taxon>PX clade</taxon>
        <taxon>Phaeophyceae</taxon>
        <taxon>Ectocarpales</taxon>
        <taxon>Ectocarpaceae</taxon>
        <taxon>Ectocarpus</taxon>
    </lineage>
</organism>
<reference evidence="3 4" key="1">
    <citation type="journal article" date="2010" name="Nature">
        <title>The Ectocarpus genome and the independent evolution of multicellularity in brown algae.</title>
        <authorList>
            <person name="Cock J.M."/>
            <person name="Sterck L."/>
            <person name="Rouze P."/>
            <person name="Scornet D."/>
            <person name="Allen A.E."/>
            <person name="Amoutzias G."/>
            <person name="Anthouard V."/>
            <person name="Artiguenave F."/>
            <person name="Aury J.M."/>
            <person name="Badger J.H."/>
            <person name="Beszteri B."/>
            <person name="Billiau K."/>
            <person name="Bonnet E."/>
            <person name="Bothwell J.H."/>
            <person name="Bowler C."/>
            <person name="Boyen C."/>
            <person name="Brownlee C."/>
            <person name="Carrano C.J."/>
            <person name="Charrier B."/>
            <person name="Cho G.Y."/>
            <person name="Coelho S.M."/>
            <person name="Collen J."/>
            <person name="Corre E."/>
            <person name="Da Silva C."/>
            <person name="Delage L."/>
            <person name="Delaroque N."/>
            <person name="Dittami S.M."/>
            <person name="Doulbeau S."/>
            <person name="Elias M."/>
            <person name="Farnham G."/>
            <person name="Gachon C.M."/>
            <person name="Gschloessl B."/>
            <person name="Heesch S."/>
            <person name="Jabbari K."/>
            <person name="Jubin C."/>
            <person name="Kawai H."/>
            <person name="Kimura K."/>
            <person name="Kloareg B."/>
            <person name="Kupper F.C."/>
            <person name="Lang D."/>
            <person name="Le Bail A."/>
            <person name="Leblanc C."/>
            <person name="Lerouge P."/>
            <person name="Lohr M."/>
            <person name="Lopez P.J."/>
            <person name="Martens C."/>
            <person name="Maumus F."/>
            <person name="Michel G."/>
            <person name="Miranda-Saavedra D."/>
            <person name="Morales J."/>
            <person name="Moreau H."/>
            <person name="Motomura T."/>
            <person name="Nagasato C."/>
            <person name="Napoli C.A."/>
            <person name="Nelson D.R."/>
            <person name="Nyvall-Collen P."/>
            <person name="Peters A.F."/>
            <person name="Pommier C."/>
            <person name="Potin P."/>
            <person name="Poulain J."/>
            <person name="Quesneville H."/>
            <person name="Read B."/>
            <person name="Rensing S.A."/>
            <person name="Ritter A."/>
            <person name="Rousvoal S."/>
            <person name="Samanta M."/>
            <person name="Samson G."/>
            <person name="Schroeder D.C."/>
            <person name="Segurens B."/>
            <person name="Strittmatter M."/>
            <person name="Tonon T."/>
            <person name="Tregear J.W."/>
            <person name="Valentin K."/>
            <person name="von Dassow P."/>
            <person name="Yamagishi T."/>
            <person name="Van de Peer Y."/>
            <person name="Wincker P."/>
        </authorList>
    </citation>
    <scope>NUCLEOTIDE SEQUENCE [LARGE SCALE GENOMIC DNA]</scope>
    <source>
        <strain evidence="4">Ec32 / CCAP1310/4</strain>
    </source>
</reference>
<dbReference type="Proteomes" id="UP000002630">
    <property type="component" value="Linkage Group LG16"/>
</dbReference>
<accession>D7G027</accession>
<dbReference type="SUPFAM" id="SSF82199">
    <property type="entry name" value="SET domain"/>
    <property type="match status" value="1"/>
</dbReference>
<dbReference type="CDD" id="cd10527">
    <property type="entry name" value="SET_LSMT"/>
    <property type="match status" value="1"/>
</dbReference>